<proteinExistence type="predicted"/>
<feature type="domain" description="Roadblock/LAMTOR2" evidence="1">
    <location>
        <begin position="39"/>
        <end position="125"/>
    </location>
</feature>
<keyword evidence="3" id="KW-1185">Reference proteome</keyword>
<evidence type="ECO:0000313" key="3">
    <source>
        <dbReference type="Proteomes" id="UP000319267"/>
    </source>
</evidence>
<name>A0A521D3Y9_9FLAO</name>
<evidence type="ECO:0000259" key="1">
    <source>
        <dbReference type="SMART" id="SM00960"/>
    </source>
</evidence>
<dbReference type="Proteomes" id="UP000319267">
    <property type="component" value="Unassembled WGS sequence"/>
</dbReference>
<dbReference type="Gene3D" id="3.30.450.30">
    <property type="entry name" value="Dynein light chain 2a, cytoplasmic"/>
    <property type="match status" value="1"/>
</dbReference>
<dbReference type="Pfam" id="PF03259">
    <property type="entry name" value="Robl_LC7"/>
    <property type="match status" value="1"/>
</dbReference>
<gene>
    <name evidence="2" type="ORF">SAMN06265220_102958</name>
</gene>
<organism evidence="2 3">
    <name type="scientific">Flavobacterium nitrogenifigens</name>
    <dbReference type="NCBI Taxonomy" id="1617283"/>
    <lineage>
        <taxon>Bacteria</taxon>
        <taxon>Pseudomonadati</taxon>
        <taxon>Bacteroidota</taxon>
        <taxon>Flavobacteriia</taxon>
        <taxon>Flavobacteriales</taxon>
        <taxon>Flavobacteriaceae</taxon>
        <taxon>Flavobacterium</taxon>
    </lineage>
</organism>
<evidence type="ECO:0000313" key="2">
    <source>
        <dbReference type="EMBL" id="SMO65771.1"/>
    </source>
</evidence>
<reference evidence="2 3" key="1">
    <citation type="submission" date="2017-05" db="EMBL/GenBank/DDBJ databases">
        <authorList>
            <person name="Varghese N."/>
            <person name="Submissions S."/>
        </authorList>
    </citation>
    <scope>NUCLEOTIDE SEQUENCE [LARGE SCALE GENOMIC DNA]</scope>
    <source>
        <strain evidence="2 3">DSM 29982</strain>
    </source>
</reference>
<accession>A0A521D3Y9</accession>
<dbReference type="SUPFAM" id="SSF103196">
    <property type="entry name" value="Roadblock/LC7 domain"/>
    <property type="match status" value="1"/>
</dbReference>
<sequence>MLIKINTCLGQLALIFENEYQHKLNLTFLPKSYKIMNEITTTLNDFLVSTKSTAALILNGKGKLITSLNLDYGDSIAAMSAAILSMSEKFLIDLEKGSLKQLYLKSAEGVIVGNKISGSNFIVAFSKEGSNLALLMRSTEEVSVELSKNSLLK</sequence>
<dbReference type="SMART" id="SM00960">
    <property type="entry name" value="Robl_LC7"/>
    <property type="match status" value="1"/>
</dbReference>
<dbReference type="EMBL" id="FXTQ01000002">
    <property type="protein sequence ID" value="SMO65771.1"/>
    <property type="molecule type" value="Genomic_DNA"/>
</dbReference>
<protein>
    <submittedName>
        <fullName evidence="2">Predicted regulator of Ras-like GTPase activity, Roadblock/LC7/MglB family</fullName>
    </submittedName>
</protein>
<dbReference type="AlphaFoldDB" id="A0A521D3Y9"/>
<dbReference type="InterPro" id="IPR004942">
    <property type="entry name" value="Roadblock/LAMTOR2_dom"/>
</dbReference>